<proteinExistence type="predicted"/>
<name>A0A873WH99_9CAUD</name>
<evidence type="ECO:0000313" key="2">
    <source>
        <dbReference type="EMBL" id="QPB09713.1"/>
    </source>
</evidence>
<dbReference type="Pfam" id="PF13392">
    <property type="entry name" value="HNH_3"/>
    <property type="match status" value="1"/>
</dbReference>
<dbReference type="InterPro" id="IPR044925">
    <property type="entry name" value="His-Me_finger_sf"/>
</dbReference>
<gene>
    <name evidence="2" type="ORF">CPT_Shaeky_026</name>
</gene>
<organism evidence="2 3">
    <name type="scientific">Streptomyces phage Shaeky</name>
    <dbReference type="NCBI Taxonomy" id="2767586"/>
    <lineage>
        <taxon>Viruses</taxon>
        <taxon>Duplodnaviria</taxon>
        <taxon>Heunggongvirae</taxon>
        <taxon>Uroviricota</taxon>
        <taxon>Caudoviricetes</taxon>
        <taxon>Colingsworthviridae</taxon>
        <taxon>Shaekyvirus</taxon>
        <taxon>Shaekyvirus shaeky</taxon>
    </lineage>
</organism>
<keyword evidence="3" id="KW-1185">Reference proteome</keyword>
<feature type="domain" description="HNH nuclease" evidence="1">
    <location>
        <begin position="49"/>
        <end position="86"/>
    </location>
</feature>
<evidence type="ECO:0000313" key="3">
    <source>
        <dbReference type="Proteomes" id="UP000663581"/>
    </source>
</evidence>
<dbReference type="InterPro" id="IPR003615">
    <property type="entry name" value="HNH_nuc"/>
</dbReference>
<protein>
    <submittedName>
        <fullName evidence="2">Helix-turn-helix domain-containing protein</fullName>
    </submittedName>
</protein>
<dbReference type="EMBL" id="MT701595">
    <property type="protein sequence ID" value="QPB09713.1"/>
    <property type="molecule type" value="Genomic_DNA"/>
</dbReference>
<accession>A0A873WH99</accession>
<dbReference type="SUPFAM" id="SSF54060">
    <property type="entry name" value="His-Me finger endonucleases"/>
    <property type="match status" value="1"/>
</dbReference>
<dbReference type="Proteomes" id="UP000663581">
    <property type="component" value="Segment"/>
</dbReference>
<sequence length="89" mass="9886">MIFTDGVPDDVDRKFHMRIMGRITKGGGSGCWSLGVQLKYRGRITAPARFMWAWANGPIPAGLAVRATCGNTSCCFPEHLETVPDRFKR</sequence>
<evidence type="ECO:0000259" key="1">
    <source>
        <dbReference type="Pfam" id="PF13392"/>
    </source>
</evidence>
<reference evidence="2" key="1">
    <citation type="submission" date="2020-07" db="EMBL/GenBank/DDBJ databases">
        <title>Complete genome sequence of Streptomyces phage Shaeky.</title>
        <authorList>
            <person name="Shodrock S.L."/>
            <person name="Higbee T."/>
            <person name="Clark J.D."/>
            <person name="Hernandez I."/>
            <person name="Liu M."/>
            <person name="Burrowes B."/>
        </authorList>
    </citation>
    <scope>NUCLEOTIDE SEQUENCE</scope>
</reference>